<dbReference type="AlphaFoldDB" id="A0A0B6XW17"/>
<dbReference type="EMBL" id="HACG01001203">
    <property type="protein sequence ID" value="CEK48068.1"/>
    <property type="molecule type" value="Transcribed_RNA"/>
</dbReference>
<reference evidence="1" key="1">
    <citation type="submission" date="2014-12" db="EMBL/GenBank/DDBJ databases">
        <title>Insight into the proteome of Arion vulgaris.</title>
        <authorList>
            <person name="Aradska J."/>
            <person name="Bulat T."/>
            <person name="Smidak R."/>
            <person name="Sarate P."/>
            <person name="Gangsoo J."/>
            <person name="Sialana F."/>
            <person name="Bilban M."/>
            <person name="Lubec G."/>
        </authorList>
    </citation>
    <scope>NUCLEOTIDE SEQUENCE</scope>
    <source>
        <tissue evidence="1">Skin</tissue>
    </source>
</reference>
<protein>
    <submittedName>
        <fullName evidence="1">Uncharacterized protein</fullName>
    </submittedName>
</protein>
<gene>
    <name evidence="1" type="primary">ORF3021</name>
</gene>
<proteinExistence type="predicted"/>
<feature type="non-terminal residue" evidence="1">
    <location>
        <position position="108"/>
    </location>
</feature>
<accession>A0A0B6XW17</accession>
<name>A0A0B6XW17_9EUPU</name>
<sequence length="108" mass="12273">VTLKNISVDVVSKPSSITFDASISHIQADNQMWGAQRQVVLFVTPMSRKNVTDNTPALHFSTHKVPSAKWKAEIFKHLYVSTKRMTLHIEEQLLWKLMQLAGVGKDDR</sequence>
<organism evidence="1">
    <name type="scientific">Arion vulgaris</name>
    <dbReference type="NCBI Taxonomy" id="1028688"/>
    <lineage>
        <taxon>Eukaryota</taxon>
        <taxon>Metazoa</taxon>
        <taxon>Spiralia</taxon>
        <taxon>Lophotrochozoa</taxon>
        <taxon>Mollusca</taxon>
        <taxon>Gastropoda</taxon>
        <taxon>Heterobranchia</taxon>
        <taxon>Euthyneura</taxon>
        <taxon>Panpulmonata</taxon>
        <taxon>Eupulmonata</taxon>
        <taxon>Stylommatophora</taxon>
        <taxon>Helicina</taxon>
        <taxon>Arionoidea</taxon>
        <taxon>Arionidae</taxon>
        <taxon>Arion</taxon>
    </lineage>
</organism>
<feature type="non-terminal residue" evidence="1">
    <location>
        <position position="1"/>
    </location>
</feature>
<evidence type="ECO:0000313" key="1">
    <source>
        <dbReference type="EMBL" id="CEK48068.1"/>
    </source>
</evidence>